<dbReference type="Gene3D" id="3.40.1190.20">
    <property type="match status" value="1"/>
</dbReference>
<evidence type="ECO:0000313" key="5">
    <source>
        <dbReference type="EMBL" id="MDT7828440.1"/>
    </source>
</evidence>
<comment type="similarity">
    <text evidence="1">Belongs to the carbohydrate kinase PfkB family.</text>
</comment>
<dbReference type="EC" id="2.7.1.-" evidence="5"/>
<accession>A0ABU3L3W4</accession>
<sequence length="306" mass="33690">MKNMEGAMKKPKRQMRAVCFGEVLFDNFPSYSKIGGALLNVCVRLKSLGMDVSMISGVGADSNGKDIIRYLIKEGVDTSGILVQKEYPTGKVNVILNDKGVASYDISYPVAWDKIPVLNTYEDLVRNSDVLVFGSLASRDAVSRSTLKSILKFAPYKVFDVNLRVPHYTYERLIDLMEESNFIKFNDEELFEIADYLGSPYNSMEQTIAFIAKETGTETICVTKGAYGAILYNKGDFYHNSGYRIKVLDTVGSGDSFLASVIYKLFNEDGPQEAINFGCAVGALVAGSEGANPILTKQGIAKFMNP</sequence>
<dbReference type="InterPro" id="IPR011611">
    <property type="entry name" value="PfkB_dom"/>
</dbReference>
<keyword evidence="3 5" id="KW-0418">Kinase</keyword>
<evidence type="ECO:0000256" key="2">
    <source>
        <dbReference type="ARBA" id="ARBA00022679"/>
    </source>
</evidence>
<evidence type="ECO:0000313" key="6">
    <source>
        <dbReference type="Proteomes" id="UP001250656"/>
    </source>
</evidence>
<dbReference type="PANTHER" id="PTHR43085">
    <property type="entry name" value="HEXOKINASE FAMILY MEMBER"/>
    <property type="match status" value="1"/>
</dbReference>
<gene>
    <name evidence="5" type="ORF">RQM65_07180</name>
</gene>
<keyword evidence="6" id="KW-1185">Reference proteome</keyword>
<protein>
    <submittedName>
        <fullName evidence="5">Carbohydrate kinase</fullName>
        <ecNumber evidence="5">2.7.1.-</ecNumber>
    </submittedName>
</protein>
<dbReference type="EMBL" id="JAVTTP010000001">
    <property type="protein sequence ID" value="MDT7828440.1"/>
    <property type="molecule type" value="Genomic_DNA"/>
</dbReference>
<dbReference type="Proteomes" id="UP001250656">
    <property type="component" value="Unassembled WGS sequence"/>
</dbReference>
<evidence type="ECO:0000256" key="3">
    <source>
        <dbReference type="ARBA" id="ARBA00022777"/>
    </source>
</evidence>
<proteinExistence type="inferred from homology"/>
<feature type="domain" description="Carbohydrate kinase PfkB" evidence="4">
    <location>
        <begin position="34"/>
        <end position="293"/>
    </location>
</feature>
<dbReference type="PANTHER" id="PTHR43085:SF57">
    <property type="entry name" value="CARBOHYDRATE KINASE PFKB DOMAIN-CONTAINING PROTEIN"/>
    <property type="match status" value="1"/>
</dbReference>
<name>A0ABU3L3W4_9FLAO</name>
<evidence type="ECO:0000259" key="4">
    <source>
        <dbReference type="Pfam" id="PF00294"/>
    </source>
</evidence>
<reference evidence="5 6" key="1">
    <citation type="submission" date="2023-09" db="EMBL/GenBank/DDBJ databases">
        <title>Novel taxa isolated from Blanes Bay.</title>
        <authorList>
            <person name="Rey-Velasco X."/>
            <person name="Lucena T."/>
        </authorList>
    </citation>
    <scope>NUCLEOTIDE SEQUENCE [LARGE SCALE GENOMIC DNA]</scope>
    <source>
        <strain evidence="5 6">S334</strain>
    </source>
</reference>
<dbReference type="RefSeq" id="WP_314013764.1">
    <property type="nucleotide sequence ID" value="NZ_JAVTTP010000001.1"/>
</dbReference>
<dbReference type="GO" id="GO:0016301">
    <property type="term" value="F:kinase activity"/>
    <property type="evidence" value="ECO:0007669"/>
    <property type="project" value="UniProtKB-KW"/>
</dbReference>
<keyword evidence="2 5" id="KW-0808">Transferase</keyword>
<evidence type="ECO:0000256" key="1">
    <source>
        <dbReference type="ARBA" id="ARBA00010688"/>
    </source>
</evidence>
<dbReference type="CDD" id="cd01167">
    <property type="entry name" value="bac_FRK"/>
    <property type="match status" value="1"/>
</dbReference>
<dbReference type="InterPro" id="IPR029056">
    <property type="entry name" value="Ribokinase-like"/>
</dbReference>
<comment type="caution">
    <text evidence="5">The sequence shown here is derived from an EMBL/GenBank/DDBJ whole genome shotgun (WGS) entry which is preliminary data.</text>
</comment>
<dbReference type="SUPFAM" id="SSF53613">
    <property type="entry name" value="Ribokinase-like"/>
    <property type="match status" value="1"/>
</dbReference>
<dbReference type="InterPro" id="IPR050306">
    <property type="entry name" value="PfkB_Carbo_kinase"/>
</dbReference>
<organism evidence="5 6">
    <name type="scientific">Pricia mediterranea</name>
    <dbReference type="NCBI Taxonomy" id="3076079"/>
    <lineage>
        <taxon>Bacteria</taxon>
        <taxon>Pseudomonadati</taxon>
        <taxon>Bacteroidota</taxon>
        <taxon>Flavobacteriia</taxon>
        <taxon>Flavobacteriales</taxon>
        <taxon>Flavobacteriaceae</taxon>
        <taxon>Pricia</taxon>
    </lineage>
</organism>
<dbReference type="Pfam" id="PF00294">
    <property type="entry name" value="PfkB"/>
    <property type="match status" value="1"/>
</dbReference>